<dbReference type="SMART" id="SM00448">
    <property type="entry name" value="REC"/>
    <property type="match status" value="1"/>
</dbReference>
<accession>A0A832D188</accession>
<dbReference type="InterPro" id="IPR001789">
    <property type="entry name" value="Sig_transdc_resp-reg_receiver"/>
</dbReference>
<feature type="domain" description="Response regulatory" evidence="2">
    <location>
        <begin position="2"/>
        <end position="116"/>
    </location>
</feature>
<organism evidence="3">
    <name type="scientific">Ignavibacterium album</name>
    <dbReference type="NCBI Taxonomy" id="591197"/>
    <lineage>
        <taxon>Bacteria</taxon>
        <taxon>Pseudomonadati</taxon>
        <taxon>Ignavibacteriota</taxon>
        <taxon>Ignavibacteria</taxon>
        <taxon>Ignavibacteriales</taxon>
        <taxon>Ignavibacteriaceae</taxon>
        <taxon>Ignavibacterium</taxon>
    </lineage>
</organism>
<gene>
    <name evidence="3" type="ORF">ENS56_06915</name>
</gene>
<protein>
    <submittedName>
        <fullName evidence="3">Response regulator</fullName>
    </submittedName>
</protein>
<dbReference type="PANTHER" id="PTHR43228:SF1">
    <property type="entry name" value="TWO-COMPONENT RESPONSE REGULATOR ARR22"/>
    <property type="match status" value="1"/>
</dbReference>
<dbReference type="Gene3D" id="3.40.50.2300">
    <property type="match status" value="1"/>
</dbReference>
<dbReference type="Pfam" id="PF00072">
    <property type="entry name" value="Response_reg"/>
    <property type="match status" value="1"/>
</dbReference>
<evidence type="ECO:0000313" key="3">
    <source>
        <dbReference type="EMBL" id="HGT47748.1"/>
    </source>
</evidence>
<proteinExistence type="predicted"/>
<dbReference type="GO" id="GO:0000160">
    <property type="term" value="P:phosphorelay signal transduction system"/>
    <property type="evidence" value="ECO:0007669"/>
    <property type="project" value="InterPro"/>
</dbReference>
<keyword evidence="1" id="KW-0597">Phosphoprotein</keyword>
<dbReference type="CDD" id="cd17535">
    <property type="entry name" value="REC_NarL-like"/>
    <property type="match status" value="1"/>
</dbReference>
<reference evidence="3" key="1">
    <citation type="journal article" date="2020" name="mSystems">
        <title>Genome- and Community-Level Interaction Insights into Carbon Utilization and Element Cycling Functions of Hydrothermarchaeota in Hydrothermal Sediment.</title>
        <authorList>
            <person name="Zhou Z."/>
            <person name="Liu Y."/>
            <person name="Xu W."/>
            <person name="Pan J."/>
            <person name="Luo Z.H."/>
            <person name="Li M."/>
        </authorList>
    </citation>
    <scope>NUCLEOTIDE SEQUENCE [LARGE SCALE GENOMIC DNA]</scope>
    <source>
        <strain evidence="3">SpSt-500</strain>
    </source>
</reference>
<dbReference type="InterPro" id="IPR052048">
    <property type="entry name" value="ST_Response_Regulator"/>
</dbReference>
<sequence length="119" mass="13229">MKLLLVEDNDRLRKMMKSLYTPGFDEVIECSDGTEAVAAYLKDNPDWVVMDIRMKVMDGIEATSKIVSADPGAKIIIVSQFNDESTIAAAKHAGAIEFISKENLSNVIEFINNYLRSAK</sequence>
<dbReference type="SUPFAM" id="SSF52172">
    <property type="entry name" value="CheY-like"/>
    <property type="match status" value="1"/>
</dbReference>
<dbReference type="PANTHER" id="PTHR43228">
    <property type="entry name" value="TWO-COMPONENT RESPONSE REGULATOR"/>
    <property type="match status" value="1"/>
</dbReference>
<evidence type="ECO:0000259" key="2">
    <source>
        <dbReference type="PROSITE" id="PS50110"/>
    </source>
</evidence>
<feature type="modified residue" description="4-aspartylphosphate" evidence="1">
    <location>
        <position position="51"/>
    </location>
</feature>
<dbReference type="EMBL" id="DSVI01000008">
    <property type="protein sequence ID" value="HGT47748.1"/>
    <property type="molecule type" value="Genomic_DNA"/>
</dbReference>
<dbReference type="AlphaFoldDB" id="A0A832D188"/>
<dbReference type="PROSITE" id="PS50110">
    <property type="entry name" value="RESPONSE_REGULATORY"/>
    <property type="match status" value="1"/>
</dbReference>
<name>A0A832D188_9BACT</name>
<dbReference type="InterPro" id="IPR011006">
    <property type="entry name" value="CheY-like_superfamily"/>
</dbReference>
<evidence type="ECO:0000256" key="1">
    <source>
        <dbReference type="PROSITE-ProRule" id="PRU00169"/>
    </source>
</evidence>
<comment type="caution">
    <text evidence="3">The sequence shown here is derived from an EMBL/GenBank/DDBJ whole genome shotgun (WGS) entry which is preliminary data.</text>
</comment>
<dbReference type="InterPro" id="IPR058245">
    <property type="entry name" value="NreC/VraR/RcsB-like_REC"/>
</dbReference>